<comment type="caution">
    <text evidence="1">The sequence shown here is derived from an EMBL/GenBank/DDBJ whole genome shotgun (WGS) entry which is preliminary data.</text>
</comment>
<protein>
    <submittedName>
        <fullName evidence="1">Uncharacterized protein</fullName>
    </submittedName>
</protein>
<dbReference type="RefSeq" id="WP_206593136.1">
    <property type="nucleotide sequence ID" value="NZ_JAFKCS010000003.1"/>
</dbReference>
<gene>
    <name evidence="1" type="ORF">J0A65_05570</name>
</gene>
<sequence>MFYLFFQALRYLLITGIVLAYIEVGPGGAAVREIVDMFKEELLKVDWLTLFYEFKTKVVEVATTAINSWFG</sequence>
<accession>A0ABS3CQE4</accession>
<reference evidence="1 2" key="1">
    <citation type="submission" date="2021-03" db="EMBL/GenBank/DDBJ databases">
        <title>novel species isolated from a fishpond in China.</title>
        <authorList>
            <person name="Lu H."/>
            <person name="Cai Z."/>
        </authorList>
    </citation>
    <scope>NUCLEOTIDE SEQUENCE [LARGE SCALE GENOMIC DNA]</scope>
    <source>
        <strain evidence="1 2">Y57</strain>
    </source>
</reference>
<dbReference type="EMBL" id="JAFKCS010000003">
    <property type="protein sequence ID" value="MBN7819323.1"/>
    <property type="molecule type" value="Genomic_DNA"/>
</dbReference>
<organism evidence="1 2">
    <name type="scientific">Bowmanella yangjiangensis</name>
    <dbReference type="NCBI Taxonomy" id="2811230"/>
    <lineage>
        <taxon>Bacteria</taxon>
        <taxon>Pseudomonadati</taxon>
        <taxon>Pseudomonadota</taxon>
        <taxon>Gammaproteobacteria</taxon>
        <taxon>Alteromonadales</taxon>
        <taxon>Alteromonadaceae</taxon>
        <taxon>Bowmanella</taxon>
    </lineage>
</organism>
<keyword evidence="2" id="KW-1185">Reference proteome</keyword>
<name>A0ABS3CQE4_9ALTE</name>
<evidence type="ECO:0000313" key="1">
    <source>
        <dbReference type="EMBL" id="MBN7819323.1"/>
    </source>
</evidence>
<dbReference type="Proteomes" id="UP000663992">
    <property type="component" value="Unassembled WGS sequence"/>
</dbReference>
<evidence type="ECO:0000313" key="2">
    <source>
        <dbReference type="Proteomes" id="UP000663992"/>
    </source>
</evidence>
<proteinExistence type="predicted"/>